<reference evidence="1" key="1">
    <citation type="submission" date="2014-09" db="EMBL/GenBank/DDBJ databases">
        <authorList>
            <person name="Magalhaes I.L.F."/>
            <person name="Oliveira U."/>
            <person name="Santos F.R."/>
            <person name="Vidigal T.H.D.A."/>
            <person name="Brescovit A.D."/>
            <person name="Santos A.J."/>
        </authorList>
    </citation>
    <scope>NUCLEOTIDE SEQUENCE</scope>
    <source>
        <tissue evidence="1">Shoot tissue taken approximately 20 cm above the soil surface</tissue>
    </source>
</reference>
<accession>A0A0A9BKI3</accession>
<dbReference type="AlphaFoldDB" id="A0A0A9BKI3"/>
<dbReference type="EMBL" id="GBRH01233416">
    <property type="protein sequence ID" value="JAD64479.1"/>
    <property type="molecule type" value="Transcribed_RNA"/>
</dbReference>
<proteinExistence type="predicted"/>
<evidence type="ECO:0000313" key="1">
    <source>
        <dbReference type="EMBL" id="JAD64479.1"/>
    </source>
</evidence>
<sequence>MYLPVQSVLAYVIIRGEGFVFGQFFMCCRKNFNPVFAIGVSMIREILLCH</sequence>
<organism evidence="1">
    <name type="scientific">Arundo donax</name>
    <name type="common">Giant reed</name>
    <name type="synonym">Donax arundinaceus</name>
    <dbReference type="NCBI Taxonomy" id="35708"/>
    <lineage>
        <taxon>Eukaryota</taxon>
        <taxon>Viridiplantae</taxon>
        <taxon>Streptophyta</taxon>
        <taxon>Embryophyta</taxon>
        <taxon>Tracheophyta</taxon>
        <taxon>Spermatophyta</taxon>
        <taxon>Magnoliopsida</taxon>
        <taxon>Liliopsida</taxon>
        <taxon>Poales</taxon>
        <taxon>Poaceae</taxon>
        <taxon>PACMAD clade</taxon>
        <taxon>Arundinoideae</taxon>
        <taxon>Arundineae</taxon>
        <taxon>Arundo</taxon>
    </lineage>
</organism>
<reference evidence="1" key="2">
    <citation type="journal article" date="2015" name="Data Brief">
        <title>Shoot transcriptome of the giant reed, Arundo donax.</title>
        <authorList>
            <person name="Barrero R.A."/>
            <person name="Guerrero F.D."/>
            <person name="Moolhuijzen P."/>
            <person name="Goolsby J.A."/>
            <person name="Tidwell J."/>
            <person name="Bellgard S.E."/>
            <person name="Bellgard M.I."/>
        </authorList>
    </citation>
    <scope>NUCLEOTIDE SEQUENCE</scope>
    <source>
        <tissue evidence="1">Shoot tissue taken approximately 20 cm above the soil surface</tissue>
    </source>
</reference>
<protein>
    <submittedName>
        <fullName evidence="1">Uncharacterized protein</fullName>
    </submittedName>
</protein>
<name>A0A0A9BKI3_ARUDO</name>